<comment type="similarity">
    <text evidence="1">Belongs to the short-chain dehydrogenases/reductases (SDR) family.</text>
</comment>
<dbReference type="PANTHER" id="PTHR44229:SF4">
    <property type="entry name" value="15-HYDROXYPROSTAGLANDIN DEHYDROGENASE [NAD(+)]"/>
    <property type="match status" value="1"/>
</dbReference>
<dbReference type="PROSITE" id="PS00061">
    <property type="entry name" value="ADH_SHORT"/>
    <property type="match status" value="1"/>
</dbReference>
<evidence type="ECO:0000313" key="5">
    <source>
        <dbReference type="Proteomes" id="UP001201262"/>
    </source>
</evidence>
<dbReference type="RefSeq" id="XP_046076781.1">
    <property type="nucleotide sequence ID" value="XM_046215190.1"/>
</dbReference>
<dbReference type="InterPro" id="IPR002347">
    <property type="entry name" value="SDR_fam"/>
</dbReference>
<dbReference type="Pfam" id="PF00106">
    <property type="entry name" value="adh_short"/>
    <property type="match status" value="1"/>
</dbReference>
<keyword evidence="5" id="KW-1185">Reference proteome</keyword>
<accession>A0AAD4L026</accession>
<gene>
    <name evidence="4" type="ORF">BGW36DRAFT_369955</name>
</gene>
<dbReference type="GO" id="GO:0005737">
    <property type="term" value="C:cytoplasm"/>
    <property type="evidence" value="ECO:0007669"/>
    <property type="project" value="TreeGrafter"/>
</dbReference>
<evidence type="ECO:0000313" key="4">
    <source>
        <dbReference type="EMBL" id="KAH8703763.1"/>
    </source>
</evidence>
<dbReference type="SUPFAM" id="SSF51735">
    <property type="entry name" value="NAD(P)-binding Rossmann-fold domains"/>
    <property type="match status" value="1"/>
</dbReference>
<name>A0AAD4L026_9EURO</name>
<organism evidence="4 5">
    <name type="scientific">Talaromyces proteolyticus</name>
    <dbReference type="NCBI Taxonomy" id="1131652"/>
    <lineage>
        <taxon>Eukaryota</taxon>
        <taxon>Fungi</taxon>
        <taxon>Dikarya</taxon>
        <taxon>Ascomycota</taxon>
        <taxon>Pezizomycotina</taxon>
        <taxon>Eurotiomycetes</taxon>
        <taxon>Eurotiomycetidae</taxon>
        <taxon>Eurotiales</taxon>
        <taxon>Trichocomaceae</taxon>
        <taxon>Talaromyces</taxon>
        <taxon>Talaromyces sect. Bacilispori</taxon>
    </lineage>
</organism>
<keyword evidence="3" id="KW-0560">Oxidoreductase</keyword>
<comment type="caution">
    <text evidence="4">The sequence shown here is derived from an EMBL/GenBank/DDBJ whole genome shotgun (WGS) entry which is preliminary data.</text>
</comment>
<dbReference type="EMBL" id="JAJTJA010000002">
    <property type="protein sequence ID" value="KAH8703763.1"/>
    <property type="molecule type" value="Genomic_DNA"/>
</dbReference>
<proteinExistence type="inferred from homology"/>
<sequence length="397" mass="42714">MPGDIPRYNVAHKIGRSPALDFSTTFQIDPSHVKDKTIVITGGASGFGAGFARKWASYGANIIIGDISVPAGEAIVAELRQKTNNKNHHFIRLDVTSWNSQVIFFRQAAQLSPHGGIDTVVVNAGINNSEEQNQFENPTNVDYLNDPSPPPPTMATIDVNLTGALYTTHLGIWYLERNPNSGSLSVGGRDRHLLLLGSVASLFPIITQPYYAVSKHGILALFRCLRAGSFVVHGIRVNLICPYFIDTPIVPPAGKLILAGGATGVVEDVVQAASLFVSRPDIIGRAVVVGPKVKIRVPTDSEGKASIIGAAGVPQIENSFEVIDPERKAKIQEGPDGVVQERAIWEFYAEDFEDVDLFTKRMVTILNAFGAAKGWVGFFRDVAGAVGSGVSKLVFGR</sequence>
<dbReference type="InterPro" id="IPR020904">
    <property type="entry name" value="Sc_DH/Rdtase_CS"/>
</dbReference>
<keyword evidence="2" id="KW-0521">NADP</keyword>
<dbReference type="AlphaFoldDB" id="A0AAD4L026"/>
<dbReference type="GO" id="GO:0016616">
    <property type="term" value="F:oxidoreductase activity, acting on the CH-OH group of donors, NAD or NADP as acceptor"/>
    <property type="evidence" value="ECO:0007669"/>
    <property type="project" value="TreeGrafter"/>
</dbReference>
<dbReference type="Proteomes" id="UP001201262">
    <property type="component" value="Unassembled WGS sequence"/>
</dbReference>
<evidence type="ECO:0000256" key="2">
    <source>
        <dbReference type="ARBA" id="ARBA00022857"/>
    </source>
</evidence>
<evidence type="ECO:0000256" key="1">
    <source>
        <dbReference type="ARBA" id="ARBA00006484"/>
    </source>
</evidence>
<reference evidence="4" key="1">
    <citation type="submission" date="2021-12" db="EMBL/GenBank/DDBJ databases">
        <title>Convergent genome expansion in fungi linked to evolution of root-endophyte symbiosis.</title>
        <authorList>
            <consortium name="DOE Joint Genome Institute"/>
            <person name="Ke Y.-H."/>
            <person name="Bonito G."/>
            <person name="Liao H.-L."/>
            <person name="Looney B."/>
            <person name="Rojas-Flechas A."/>
            <person name="Nash J."/>
            <person name="Hameed K."/>
            <person name="Schadt C."/>
            <person name="Martin F."/>
            <person name="Crous P.W."/>
            <person name="Miettinen O."/>
            <person name="Magnuson J.K."/>
            <person name="Labbe J."/>
            <person name="Jacobson D."/>
            <person name="Doktycz M.J."/>
            <person name="Veneault-Fourrey C."/>
            <person name="Kuo A."/>
            <person name="Mondo S."/>
            <person name="Calhoun S."/>
            <person name="Riley R."/>
            <person name="Ohm R."/>
            <person name="LaButti K."/>
            <person name="Andreopoulos B."/>
            <person name="Pangilinan J."/>
            <person name="Nolan M."/>
            <person name="Tritt A."/>
            <person name="Clum A."/>
            <person name="Lipzen A."/>
            <person name="Daum C."/>
            <person name="Barry K."/>
            <person name="Grigoriev I.V."/>
            <person name="Vilgalys R."/>
        </authorList>
    </citation>
    <scope>NUCLEOTIDE SEQUENCE</scope>
    <source>
        <strain evidence="4">PMI_201</strain>
    </source>
</reference>
<dbReference type="PANTHER" id="PTHR44229">
    <property type="entry name" value="15-HYDROXYPROSTAGLANDIN DEHYDROGENASE [NAD(+)]"/>
    <property type="match status" value="1"/>
</dbReference>
<evidence type="ECO:0000256" key="3">
    <source>
        <dbReference type="ARBA" id="ARBA00023002"/>
    </source>
</evidence>
<dbReference type="Gene3D" id="3.40.50.720">
    <property type="entry name" value="NAD(P)-binding Rossmann-like Domain"/>
    <property type="match status" value="1"/>
</dbReference>
<dbReference type="InterPro" id="IPR036291">
    <property type="entry name" value="NAD(P)-bd_dom_sf"/>
</dbReference>
<dbReference type="GeneID" id="70245477"/>
<dbReference type="PRINTS" id="PR00081">
    <property type="entry name" value="GDHRDH"/>
</dbReference>
<protein>
    <submittedName>
        <fullName evidence="4">Alcohol dehydregenaseA</fullName>
    </submittedName>
</protein>